<dbReference type="RefSeq" id="WP_243215930.1">
    <property type="nucleotide sequence ID" value="NZ_VBRV01000007.1"/>
</dbReference>
<keyword evidence="1" id="KW-0472">Membrane</keyword>
<keyword evidence="1" id="KW-1133">Transmembrane helix</keyword>
<evidence type="ECO:0000313" key="3">
    <source>
        <dbReference type="Proteomes" id="UP001203104"/>
    </source>
</evidence>
<proteinExistence type="predicted"/>
<evidence type="ECO:0000256" key="1">
    <source>
        <dbReference type="SAM" id="Phobius"/>
    </source>
</evidence>
<feature type="transmembrane region" description="Helical" evidence="1">
    <location>
        <begin position="12"/>
        <end position="32"/>
    </location>
</feature>
<name>A0ABD4SVB7_MESHO</name>
<accession>A0ABD4SVB7</accession>
<comment type="caution">
    <text evidence="2">The sequence shown here is derived from an EMBL/GenBank/DDBJ whole genome shotgun (WGS) entry which is preliminary data.</text>
</comment>
<keyword evidence="1" id="KW-0812">Transmembrane</keyword>
<dbReference type="Proteomes" id="UP001203104">
    <property type="component" value="Unassembled WGS sequence"/>
</dbReference>
<organism evidence="2 3">
    <name type="scientific">Mesomycoplasma hyopneumoniae</name>
    <name type="common">Mycoplasma hyopneumoniae</name>
    <dbReference type="NCBI Taxonomy" id="2099"/>
    <lineage>
        <taxon>Bacteria</taxon>
        <taxon>Bacillati</taxon>
        <taxon>Mycoplasmatota</taxon>
        <taxon>Mycoplasmoidales</taxon>
        <taxon>Metamycoplasmataceae</taxon>
        <taxon>Mesomycoplasma</taxon>
    </lineage>
</organism>
<gene>
    <name evidence="2" type="ORF">FEF30_00455</name>
</gene>
<dbReference type="AlphaFoldDB" id="A0ABD4SVB7"/>
<dbReference type="EMBL" id="VBRW01000001">
    <property type="protein sequence ID" value="MCI8283065.1"/>
    <property type="molecule type" value="Genomic_DNA"/>
</dbReference>
<protein>
    <submittedName>
        <fullName evidence="2">Uncharacterized protein</fullName>
    </submittedName>
</protein>
<reference evidence="2 3" key="1">
    <citation type="submission" date="2019-05" db="EMBL/GenBank/DDBJ databases">
        <title>Genome sequencing and assembly of Mycoplasma hyopneumoniae strains UFV01 and UFV02.</title>
        <authorList>
            <person name="De Souza L.F."/>
            <person name="Gonzaga N.F."/>
            <person name="Santos M.R."/>
            <person name="Deeney A.S."/>
            <person name="Vidigal P.M.P."/>
            <person name="Moreira M.A.S."/>
            <person name="Fietto J.R.L."/>
            <person name="Bressan G.C."/>
            <person name="Rycroft A.N."/>
            <person name="Silva Junior A."/>
        </authorList>
    </citation>
    <scope>NUCLEOTIDE SEQUENCE [LARGE SCALE GENOMIC DNA]</scope>
    <source>
        <strain evidence="2 3">UFV01</strain>
    </source>
</reference>
<evidence type="ECO:0000313" key="2">
    <source>
        <dbReference type="EMBL" id="MCI8283065.1"/>
    </source>
</evidence>
<sequence length="267" mass="29832">MIKNLRKNLKKTSLFFGIFGFLGIILTTNTTTVSVRSEKARAYSNGFSTQEIIASLLSNSLNPFSILSGFALLKSGINDKYAELKNDDAEMQVSIFGGQFLVYLGGLFWEDKVSWATDVEVKYKPGKQKNNLNKLKKVEGRLNVWTSGIGSPSFQVGAELRYNGTFMPTATAKMGINFDTKELEIVKTADERSRALISFAGVGWRYKITSYGQHATGIVEGDENFANVNTENTAILTPRRKKPKTSFQELFGKYIQEKYGHLEDDID</sequence>